<dbReference type="SUPFAM" id="SSF48310">
    <property type="entry name" value="Aldehyde ferredoxin oxidoreductase, C-terminal domains"/>
    <property type="match status" value="1"/>
</dbReference>
<name>X1N746_9ZZZZ</name>
<sequence length="158" mass="18208">PPGYEPRVLKGMGLAYATSVRGACHLRAGVYKAELTGMIAPDQIEGKAEALIDFEDRFTLADSMIICRFFRDLYLWEEISLLINATTGMDLDKKQLQGIALNITNKAREFNIREEMKKEDDILPKRFFEEKLEDSGKVLLKSDFDRMLSDYYRLRGWS</sequence>
<dbReference type="InterPro" id="IPR051919">
    <property type="entry name" value="W-dependent_AOR"/>
</dbReference>
<evidence type="ECO:0000259" key="1">
    <source>
        <dbReference type="Pfam" id="PF01314"/>
    </source>
</evidence>
<feature type="domain" description="Aldehyde ferredoxin oxidoreductase C-terminal" evidence="1">
    <location>
        <begin position="2"/>
        <end position="158"/>
    </location>
</feature>
<gene>
    <name evidence="2" type="ORF">S06H3_25597</name>
</gene>
<dbReference type="InterPro" id="IPR036021">
    <property type="entry name" value="Tungsten_al_ferr_oxy-like_C"/>
</dbReference>
<dbReference type="EMBL" id="BARV01014747">
    <property type="protein sequence ID" value="GAI22680.1"/>
    <property type="molecule type" value="Genomic_DNA"/>
</dbReference>
<reference evidence="2" key="1">
    <citation type="journal article" date="2014" name="Front. Microbiol.">
        <title>High frequency of phylogenetically diverse reductive dehalogenase-homologous genes in deep subseafloor sedimentary metagenomes.</title>
        <authorList>
            <person name="Kawai M."/>
            <person name="Futagami T."/>
            <person name="Toyoda A."/>
            <person name="Takaki Y."/>
            <person name="Nishi S."/>
            <person name="Hori S."/>
            <person name="Arai W."/>
            <person name="Tsubouchi T."/>
            <person name="Morono Y."/>
            <person name="Uchiyama I."/>
            <person name="Ito T."/>
            <person name="Fujiyama A."/>
            <person name="Inagaki F."/>
            <person name="Takami H."/>
        </authorList>
    </citation>
    <scope>NUCLEOTIDE SEQUENCE</scope>
    <source>
        <strain evidence="2">Expedition CK06-06</strain>
    </source>
</reference>
<dbReference type="PANTHER" id="PTHR30038:SF0">
    <property type="entry name" value="TUNGSTEN-CONTAINING ALDEHYDE FERREDOXIN OXIDOREDUCTASE"/>
    <property type="match status" value="1"/>
</dbReference>
<dbReference type="InterPro" id="IPR001203">
    <property type="entry name" value="OxRdtase_Ald_Fedxn_C"/>
</dbReference>
<accession>X1N746</accession>
<dbReference type="PANTHER" id="PTHR30038">
    <property type="entry name" value="ALDEHYDE FERREDOXIN OXIDOREDUCTASE"/>
    <property type="match status" value="1"/>
</dbReference>
<dbReference type="Pfam" id="PF01314">
    <property type="entry name" value="AFOR_C"/>
    <property type="match status" value="1"/>
</dbReference>
<comment type="caution">
    <text evidence="2">The sequence shown here is derived from an EMBL/GenBank/DDBJ whole genome shotgun (WGS) entry which is preliminary data.</text>
</comment>
<feature type="non-terminal residue" evidence="2">
    <location>
        <position position="1"/>
    </location>
</feature>
<dbReference type="GO" id="GO:0051536">
    <property type="term" value="F:iron-sulfur cluster binding"/>
    <property type="evidence" value="ECO:0007669"/>
    <property type="project" value="InterPro"/>
</dbReference>
<dbReference type="Gene3D" id="1.10.599.10">
    <property type="entry name" value="Aldehyde Ferredoxin Oxidoreductase Protein, subunit A, domain 3"/>
    <property type="match status" value="1"/>
</dbReference>
<dbReference type="GO" id="GO:0016625">
    <property type="term" value="F:oxidoreductase activity, acting on the aldehyde or oxo group of donors, iron-sulfur protein as acceptor"/>
    <property type="evidence" value="ECO:0007669"/>
    <property type="project" value="InterPro"/>
</dbReference>
<dbReference type="GO" id="GO:0009055">
    <property type="term" value="F:electron transfer activity"/>
    <property type="evidence" value="ECO:0007669"/>
    <property type="project" value="InterPro"/>
</dbReference>
<evidence type="ECO:0000313" key="2">
    <source>
        <dbReference type="EMBL" id="GAI22680.1"/>
    </source>
</evidence>
<proteinExistence type="predicted"/>
<dbReference type="AlphaFoldDB" id="X1N746"/>
<dbReference type="InterPro" id="IPR013985">
    <property type="entry name" value="Ald_Fedxn_OxRdtase_dom3"/>
</dbReference>
<organism evidence="2">
    <name type="scientific">marine sediment metagenome</name>
    <dbReference type="NCBI Taxonomy" id="412755"/>
    <lineage>
        <taxon>unclassified sequences</taxon>
        <taxon>metagenomes</taxon>
        <taxon>ecological metagenomes</taxon>
    </lineage>
</organism>
<protein>
    <recommendedName>
        <fullName evidence="1">Aldehyde ferredoxin oxidoreductase C-terminal domain-containing protein</fullName>
    </recommendedName>
</protein>